<feature type="compositionally biased region" description="Basic residues" evidence="1">
    <location>
        <begin position="73"/>
        <end position="84"/>
    </location>
</feature>
<evidence type="ECO:0000313" key="2">
    <source>
        <dbReference type="EMBL" id="KAK6759625.1"/>
    </source>
</evidence>
<keyword evidence="3" id="KW-1185">Reference proteome</keyword>
<evidence type="ECO:0000313" key="3">
    <source>
        <dbReference type="Proteomes" id="UP001303046"/>
    </source>
</evidence>
<feature type="region of interest" description="Disordered" evidence="1">
    <location>
        <begin position="64"/>
        <end position="84"/>
    </location>
</feature>
<gene>
    <name evidence="2" type="primary">Necator_chrX.g21454</name>
    <name evidence="2" type="ORF">RB195_021293</name>
</gene>
<accession>A0ABR1EAK9</accession>
<sequence length="84" mass="9708">MLLEFLYEAPNNLSRMRAQAHEPRLRANGKSGILPSSNKKWFAYLGKMDPFVEQQGLATSRITQKISGYSVKEKKRDRKKKNKP</sequence>
<protein>
    <submittedName>
        <fullName evidence="2">Uncharacterized protein</fullName>
    </submittedName>
</protein>
<name>A0ABR1EAK9_NECAM</name>
<organism evidence="2 3">
    <name type="scientific">Necator americanus</name>
    <name type="common">Human hookworm</name>
    <dbReference type="NCBI Taxonomy" id="51031"/>
    <lineage>
        <taxon>Eukaryota</taxon>
        <taxon>Metazoa</taxon>
        <taxon>Ecdysozoa</taxon>
        <taxon>Nematoda</taxon>
        <taxon>Chromadorea</taxon>
        <taxon>Rhabditida</taxon>
        <taxon>Rhabditina</taxon>
        <taxon>Rhabditomorpha</taxon>
        <taxon>Strongyloidea</taxon>
        <taxon>Ancylostomatidae</taxon>
        <taxon>Bunostominae</taxon>
        <taxon>Necator</taxon>
    </lineage>
</organism>
<dbReference type="EMBL" id="JAVFWL010000006">
    <property type="protein sequence ID" value="KAK6759625.1"/>
    <property type="molecule type" value="Genomic_DNA"/>
</dbReference>
<reference evidence="2 3" key="1">
    <citation type="submission" date="2023-08" db="EMBL/GenBank/DDBJ databases">
        <title>A Necator americanus chromosomal reference genome.</title>
        <authorList>
            <person name="Ilik V."/>
            <person name="Petrzelkova K.J."/>
            <person name="Pardy F."/>
            <person name="Fuh T."/>
            <person name="Niatou-Singa F.S."/>
            <person name="Gouil Q."/>
            <person name="Baker L."/>
            <person name="Ritchie M.E."/>
            <person name="Jex A.R."/>
            <person name="Gazzola D."/>
            <person name="Li H."/>
            <person name="Toshio Fujiwara R."/>
            <person name="Zhan B."/>
            <person name="Aroian R.V."/>
            <person name="Pafco B."/>
            <person name="Schwarz E.M."/>
        </authorList>
    </citation>
    <scope>NUCLEOTIDE SEQUENCE [LARGE SCALE GENOMIC DNA]</scope>
    <source>
        <strain evidence="2 3">Aroian</strain>
        <tissue evidence="2">Whole animal</tissue>
    </source>
</reference>
<dbReference type="Proteomes" id="UP001303046">
    <property type="component" value="Unassembled WGS sequence"/>
</dbReference>
<evidence type="ECO:0000256" key="1">
    <source>
        <dbReference type="SAM" id="MobiDB-lite"/>
    </source>
</evidence>
<proteinExistence type="predicted"/>
<comment type="caution">
    <text evidence="2">The sequence shown here is derived from an EMBL/GenBank/DDBJ whole genome shotgun (WGS) entry which is preliminary data.</text>
</comment>